<evidence type="ECO:0000256" key="1">
    <source>
        <dbReference type="ARBA" id="ARBA00005175"/>
    </source>
</evidence>
<comment type="catalytic activity">
    <reaction evidence="12">
        <text>1,2-di-(9Z-octadecenoyl)-sn-glycerol + ATP = 1,2-di-(9Z-octadecenoyl)-sn-glycero-3-phosphate + ADP + H(+)</text>
        <dbReference type="Rhea" id="RHEA:40327"/>
        <dbReference type="ChEBI" id="CHEBI:15378"/>
        <dbReference type="ChEBI" id="CHEBI:30616"/>
        <dbReference type="ChEBI" id="CHEBI:52333"/>
        <dbReference type="ChEBI" id="CHEBI:74546"/>
        <dbReference type="ChEBI" id="CHEBI:456216"/>
    </reaction>
    <physiologicalReaction direction="left-to-right" evidence="12">
        <dbReference type="Rhea" id="RHEA:40328"/>
    </physiologicalReaction>
</comment>
<dbReference type="Gene3D" id="3.40.50.10330">
    <property type="entry name" value="Probable inorganic polyphosphate/atp-NAD kinase, domain 1"/>
    <property type="match status" value="1"/>
</dbReference>
<dbReference type="EC" id="2.7.1.107" evidence="14"/>
<dbReference type="Pfam" id="PF00609">
    <property type="entry name" value="DAGK_acc"/>
    <property type="match status" value="1"/>
</dbReference>
<keyword evidence="16" id="KW-0472">Membrane</keyword>
<feature type="compositionally biased region" description="Polar residues" evidence="15">
    <location>
        <begin position="503"/>
        <end position="514"/>
    </location>
</feature>
<dbReference type="InterPro" id="IPR016064">
    <property type="entry name" value="NAD/diacylglycerol_kinase_sf"/>
</dbReference>
<evidence type="ECO:0000259" key="18">
    <source>
        <dbReference type="PROSITE" id="PS50146"/>
    </source>
</evidence>
<protein>
    <recommendedName>
        <fullName evidence="14">Diacylglycerol kinase</fullName>
        <shortName evidence="14">DAG kinase</shortName>
        <ecNumber evidence="14">2.7.1.107</ecNumber>
    </recommendedName>
</protein>
<dbReference type="InterPro" id="IPR000756">
    <property type="entry name" value="Diacylglycerol_kin_accessory"/>
</dbReference>
<feature type="domain" description="Phorbol-ester/DAG-type" evidence="17">
    <location>
        <begin position="114"/>
        <end position="166"/>
    </location>
</feature>
<dbReference type="CDD" id="cd20853">
    <property type="entry name" value="C1_DGKepsilon_typeIII_rpt2"/>
    <property type="match status" value="1"/>
</dbReference>
<dbReference type="GO" id="GO:0007200">
    <property type="term" value="P:phospholipase C-activating G protein-coupled receptor signaling pathway"/>
    <property type="evidence" value="ECO:0007669"/>
    <property type="project" value="InterPro"/>
</dbReference>
<evidence type="ECO:0000256" key="14">
    <source>
        <dbReference type="RuleBase" id="RU361128"/>
    </source>
</evidence>
<reference evidence="19" key="2">
    <citation type="submission" date="2025-09" db="UniProtKB">
        <authorList>
            <consortium name="Ensembl"/>
        </authorList>
    </citation>
    <scope>IDENTIFICATION</scope>
</reference>
<keyword evidence="11" id="KW-0443">Lipid metabolism</keyword>
<dbReference type="SMART" id="SM00045">
    <property type="entry name" value="DAGKa"/>
    <property type="match status" value="1"/>
</dbReference>
<dbReference type="GO" id="GO:0004143">
    <property type="term" value="F:ATP-dependent diacylglycerol kinase activity"/>
    <property type="evidence" value="ECO:0007669"/>
    <property type="project" value="UniProtKB-EC"/>
</dbReference>
<dbReference type="PROSITE" id="PS50081">
    <property type="entry name" value="ZF_DAG_PE_2"/>
    <property type="match status" value="2"/>
</dbReference>
<evidence type="ECO:0000313" key="20">
    <source>
        <dbReference type="Proteomes" id="UP001108240"/>
    </source>
</evidence>
<dbReference type="InterPro" id="IPR017438">
    <property type="entry name" value="ATP-NAD_kinase_N"/>
</dbReference>
<keyword evidence="5" id="KW-0677">Repeat</keyword>
<feature type="domain" description="Phorbol-ester/DAG-type" evidence="17">
    <location>
        <begin position="51"/>
        <end position="100"/>
    </location>
</feature>
<comment type="similarity">
    <text evidence="2 14">Belongs to the eukaryotic diacylglycerol kinase family.</text>
</comment>
<evidence type="ECO:0000256" key="4">
    <source>
        <dbReference type="ARBA" id="ARBA00022723"/>
    </source>
</evidence>
<keyword evidence="3 14" id="KW-0808">Transferase</keyword>
<keyword evidence="9" id="KW-0862">Zinc</keyword>
<dbReference type="SUPFAM" id="SSF57889">
    <property type="entry name" value="Cysteine-rich domain"/>
    <property type="match status" value="2"/>
</dbReference>
<dbReference type="Ensembl" id="ENSCCRT00000138518.1">
    <property type="protein sequence ID" value="ENSCCRP00000128940.1"/>
    <property type="gene ID" value="ENSCCRG00000051094.2"/>
</dbReference>
<dbReference type="Pfam" id="PF00130">
    <property type="entry name" value="C1_1"/>
    <property type="match status" value="1"/>
</dbReference>
<dbReference type="PANTHER" id="PTHR11255:SF118">
    <property type="entry name" value="DIACYLGLYCEROL KINASE EPSILON"/>
    <property type="match status" value="1"/>
</dbReference>
<evidence type="ECO:0000256" key="9">
    <source>
        <dbReference type="ARBA" id="ARBA00022833"/>
    </source>
</evidence>
<dbReference type="PANTHER" id="PTHR11255">
    <property type="entry name" value="DIACYLGLYCEROL KINASE"/>
    <property type="match status" value="1"/>
</dbReference>
<keyword evidence="16" id="KW-0812">Transmembrane</keyword>
<evidence type="ECO:0000256" key="6">
    <source>
        <dbReference type="ARBA" id="ARBA00022741"/>
    </source>
</evidence>
<accession>A0A9J7ZI93</accession>
<evidence type="ECO:0000256" key="3">
    <source>
        <dbReference type="ARBA" id="ARBA00022679"/>
    </source>
</evidence>
<dbReference type="InterPro" id="IPR046349">
    <property type="entry name" value="C1-like_sf"/>
</dbReference>
<keyword evidence="10 14" id="KW-0067">ATP-binding</keyword>
<keyword evidence="16" id="KW-1133">Transmembrane helix</keyword>
<evidence type="ECO:0000259" key="17">
    <source>
        <dbReference type="PROSITE" id="PS50081"/>
    </source>
</evidence>
<dbReference type="Gene3D" id="2.60.200.40">
    <property type="match status" value="1"/>
</dbReference>
<evidence type="ECO:0000256" key="12">
    <source>
        <dbReference type="ARBA" id="ARBA00023371"/>
    </source>
</evidence>
<keyword evidence="20" id="KW-1185">Reference proteome</keyword>
<evidence type="ECO:0000256" key="7">
    <source>
        <dbReference type="ARBA" id="ARBA00022771"/>
    </source>
</evidence>
<dbReference type="InterPro" id="IPR001206">
    <property type="entry name" value="Diacylglycerol_kinase_cat_dom"/>
</dbReference>
<keyword evidence="7" id="KW-0863">Zinc-finger</keyword>
<dbReference type="FunFam" id="2.60.200.40:FF:000005">
    <property type="entry name" value="Diacylglycerol kinase"/>
    <property type="match status" value="1"/>
</dbReference>
<dbReference type="GO" id="GO:0008270">
    <property type="term" value="F:zinc ion binding"/>
    <property type="evidence" value="ECO:0007669"/>
    <property type="project" value="UniProtKB-KW"/>
</dbReference>
<name>A0A9J7ZI93_CYPCA</name>
<feature type="region of interest" description="Disordered" evidence="15">
    <location>
        <begin position="481"/>
        <end position="514"/>
    </location>
</feature>
<organism evidence="19 20">
    <name type="scientific">Cyprinus carpio carpio</name>
    <dbReference type="NCBI Taxonomy" id="630221"/>
    <lineage>
        <taxon>Eukaryota</taxon>
        <taxon>Metazoa</taxon>
        <taxon>Chordata</taxon>
        <taxon>Craniata</taxon>
        <taxon>Vertebrata</taxon>
        <taxon>Euteleostomi</taxon>
        <taxon>Actinopterygii</taxon>
        <taxon>Neopterygii</taxon>
        <taxon>Teleostei</taxon>
        <taxon>Ostariophysi</taxon>
        <taxon>Cypriniformes</taxon>
        <taxon>Cyprinidae</taxon>
        <taxon>Cyprininae</taxon>
        <taxon>Cyprinus</taxon>
    </lineage>
</organism>
<keyword evidence="4" id="KW-0479">Metal-binding</keyword>
<dbReference type="PROSITE" id="PS00479">
    <property type="entry name" value="ZF_DAG_PE_1"/>
    <property type="match status" value="1"/>
</dbReference>
<evidence type="ECO:0000256" key="11">
    <source>
        <dbReference type="ARBA" id="ARBA00023098"/>
    </source>
</evidence>
<comment type="pathway">
    <text evidence="13">Glycerolipid metabolism.</text>
</comment>
<dbReference type="GO" id="GO:0006629">
    <property type="term" value="P:lipid metabolic process"/>
    <property type="evidence" value="ECO:0007669"/>
    <property type="project" value="UniProtKB-KW"/>
</dbReference>
<evidence type="ECO:0000256" key="15">
    <source>
        <dbReference type="SAM" id="MobiDB-lite"/>
    </source>
</evidence>
<dbReference type="SMART" id="SM00046">
    <property type="entry name" value="DAGKc"/>
    <property type="match status" value="1"/>
</dbReference>
<dbReference type="Proteomes" id="UP001108240">
    <property type="component" value="Unplaced"/>
</dbReference>
<feature type="domain" description="DAGKc" evidence="18">
    <location>
        <begin position="204"/>
        <end position="300"/>
    </location>
</feature>
<dbReference type="InterPro" id="IPR002219">
    <property type="entry name" value="PKC_DAG/PE"/>
</dbReference>
<keyword evidence="6 14" id="KW-0547">Nucleotide-binding</keyword>
<dbReference type="CDD" id="cd20801">
    <property type="entry name" value="C1_DGKepsilon_typeIII_rpt1"/>
    <property type="match status" value="1"/>
</dbReference>
<evidence type="ECO:0000256" key="10">
    <source>
        <dbReference type="ARBA" id="ARBA00022840"/>
    </source>
</evidence>
<feature type="compositionally biased region" description="Acidic residues" evidence="15">
    <location>
        <begin position="482"/>
        <end position="496"/>
    </location>
</feature>
<evidence type="ECO:0000256" key="16">
    <source>
        <dbReference type="SAM" id="Phobius"/>
    </source>
</evidence>
<feature type="transmembrane region" description="Helical" evidence="16">
    <location>
        <begin position="12"/>
        <end position="34"/>
    </location>
</feature>
<comment type="catalytic activity">
    <reaction evidence="14">
        <text>a 1,2-diacyl-sn-glycerol + ATP = a 1,2-diacyl-sn-glycero-3-phosphate + ADP + H(+)</text>
        <dbReference type="Rhea" id="RHEA:10272"/>
        <dbReference type="ChEBI" id="CHEBI:15378"/>
        <dbReference type="ChEBI" id="CHEBI:17815"/>
        <dbReference type="ChEBI" id="CHEBI:30616"/>
        <dbReference type="ChEBI" id="CHEBI:58608"/>
        <dbReference type="ChEBI" id="CHEBI:456216"/>
        <dbReference type="EC" id="2.7.1.107"/>
    </reaction>
</comment>
<dbReference type="Pfam" id="PF00781">
    <property type="entry name" value="DAGK_cat"/>
    <property type="match status" value="1"/>
</dbReference>
<reference evidence="19" key="1">
    <citation type="submission" date="2025-08" db="UniProtKB">
        <authorList>
            <consortium name="Ensembl"/>
        </authorList>
    </citation>
    <scope>IDENTIFICATION</scope>
</reference>
<dbReference type="FunFam" id="3.30.60.20:FF:000002">
    <property type="entry name" value="Diacylglycerol kinase"/>
    <property type="match status" value="1"/>
</dbReference>
<comment type="pathway">
    <text evidence="1">Lipid metabolism; glycerolipid metabolism.</text>
</comment>
<dbReference type="AlphaFoldDB" id="A0A9J7ZI93"/>
<sequence length="514" mass="57849">MEESTEELREEWTLLLWTTVAVLVPVLITLWCSFQRPKRKVQLKDLFRKSKHGWHYTDLFNKPTYCCVCSQPILQGAFCDCCGICADEQCIQRADRILSCKEIMIQRPTDGRFYHQWVRGNVPLASYCAECKQQCGTQPKLCDYRCVWCQTTVHDDCLSSLNDDLCDLGEFRSVIIPPYYLYQVNKLRQRHPDEYSKLAAGCGSGWTPVLVLANTRSGNNMGEVLLGEFRTLLNPVQVFDLSELPPSKALQLCTLLPPGSVHVLVCGGDGTVGWVLDAIDTMKWKVQVVSKGNYFRKPKVLSMNNYFSVGPDALMALNFHAHREKTPSFFSSRIINKAVYFLYGTKDCLVQECKDLDKRIELELDGEQVNLPSLEGIIVCNIGYWGGGCRLWEGMGDEPYPPTRVDDGLLEVVGVYGSFHCAQIQVKLANPVRLGQAHTVRLVLKSSRMPMQVDGEPWAQGPCTITITHKTQALMLYHSAEQTDDDDSSASECEEPSAEHIDTTSNTQETVTES</sequence>
<dbReference type="InterPro" id="IPR037607">
    <property type="entry name" value="DGK"/>
</dbReference>
<dbReference type="GO" id="GO:0005524">
    <property type="term" value="F:ATP binding"/>
    <property type="evidence" value="ECO:0007669"/>
    <property type="project" value="UniProtKB-KW"/>
</dbReference>
<proteinExistence type="inferred from homology"/>
<dbReference type="GO" id="GO:0016020">
    <property type="term" value="C:membrane"/>
    <property type="evidence" value="ECO:0007669"/>
    <property type="project" value="TreeGrafter"/>
</dbReference>
<dbReference type="PROSITE" id="PS50146">
    <property type="entry name" value="DAGK"/>
    <property type="match status" value="1"/>
</dbReference>
<dbReference type="SMART" id="SM00109">
    <property type="entry name" value="C1"/>
    <property type="match status" value="2"/>
</dbReference>
<keyword evidence="8 14" id="KW-0418">Kinase</keyword>
<dbReference type="GeneTree" id="ENSGT00940000158604"/>
<evidence type="ECO:0000256" key="13">
    <source>
        <dbReference type="ARBA" id="ARBA00060536"/>
    </source>
</evidence>
<evidence type="ECO:0000256" key="2">
    <source>
        <dbReference type="ARBA" id="ARBA00009280"/>
    </source>
</evidence>
<evidence type="ECO:0000313" key="19">
    <source>
        <dbReference type="Ensembl" id="ENSCCRP00000128940.1"/>
    </source>
</evidence>
<dbReference type="SUPFAM" id="SSF111331">
    <property type="entry name" value="NAD kinase/diacylglycerol kinase-like"/>
    <property type="match status" value="1"/>
</dbReference>
<evidence type="ECO:0000256" key="8">
    <source>
        <dbReference type="ARBA" id="ARBA00022777"/>
    </source>
</evidence>
<evidence type="ECO:0000256" key="5">
    <source>
        <dbReference type="ARBA" id="ARBA00022737"/>
    </source>
</evidence>
<dbReference type="Gene3D" id="3.30.60.20">
    <property type="match status" value="1"/>
</dbReference>